<evidence type="ECO:0000256" key="6">
    <source>
        <dbReference type="RuleBase" id="RU368091"/>
    </source>
</evidence>
<dbReference type="HOGENOM" id="CLU_021290_2_0_9"/>
<comment type="caution">
    <text evidence="9">The sequence shown here is derived from an EMBL/GenBank/DDBJ whole genome shotgun (WGS) entry which is preliminary data.</text>
</comment>
<evidence type="ECO:0000256" key="3">
    <source>
        <dbReference type="ARBA" id="ARBA00022801"/>
    </source>
</evidence>
<evidence type="ECO:0000256" key="4">
    <source>
        <dbReference type="ARBA" id="ARBA00022833"/>
    </source>
</evidence>
<comment type="similarity">
    <text evidence="6">Belongs to the peptidase M3B family.</text>
</comment>
<proteinExistence type="inferred from homology"/>
<dbReference type="Pfam" id="PF08439">
    <property type="entry name" value="Peptidase_M3_N"/>
    <property type="match status" value="1"/>
</dbReference>
<name>C2EPH8_9LACO</name>
<dbReference type="InterPro" id="IPR004438">
    <property type="entry name" value="Peptidase_M3B"/>
</dbReference>
<reference evidence="9 10" key="1">
    <citation type="submission" date="2009-01" db="EMBL/GenBank/DDBJ databases">
        <authorList>
            <person name="Qin X."/>
            <person name="Bachman B."/>
            <person name="Battles P."/>
            <person name="Bell A."/>
            <person name="Bess C."/>
            <person name="Bickham C."/>
            <person name="Chaboub L."/>
            <person name="Chen D."/>
            <person name="Coyle M."/>
            <person name="Deiros D.R."/>
            <person name="Dinh H."/>
            <person name="Forbes L."/>
            <person name="Fowler G."/>
            <person name="Francisco L."/>
            <person name="Fu Q."/>
            <person name="Gubbala S."/>
            <person name="Hale W."/>
            <person name="Han Y."/>
            <person name="Hemphill L."/>
            <person name="Highlander S.K."/>
            <person name="Hirani K."/>
            <person name="Hogues M."/>
            <person name="Jackson L."/>
            <person name="Jakkamsetti A."/>
            <person name="Javaid M."/>
            <person name="Jiang H."/>
            <person name="Korchina V."/>
            <person name="Kovar C."/>
            <person name="Lara F."/>
            <person name="Lee S."/>
            <person name="Mata R."/>
            <person name="Mathew T."/>
            <person name="Moen C."/>
            <person name="Morales K."/>
            <person name="Munidasa M."/>
            <person name="Nazareth L."/>
            <person name="Ngo R."/>
            <person name="Nguyen L."/>
            <person name="Okwuonu G."/>
            <person name="Ongeri F."/>
            <person name="Patil S."/>
            <person name="Petrosino J."/>
            <person name="Pham C."/>
            <person name="Pham P."/>
            <person name="Pu L.-L."/>
            <person name="Puazo M."/>
            <person name="Raj R."/>
            <person name="Reid J."/>
            <person name="Rouhana J."/>
            <person name="Saada N."/>
            <person name="Shang Y."/>
            <person name="Simmons D."/>
            <person name="Thornton R."/>
            <person name="Warren J."/>
            <person name="Weissenberger G."/>
            <person name="Zhang J."/>
            <person name="Zhang L."/>
            <person name="Zhou C."/>
            <person name="Zhu D."/>
            <person name="Muzny D."/>
            <person name="Worley K."/>
            <person name="Gibbs R."/>
        </authorList>
    </citation>
    <scope>NUCLEOTIDE SEQUENCE [LARGE SCALE GENOMIC DNA]</scope>
    <source>
        <strain evidence="9 10">DSM 16047</strain>
    </source>
</reference>
<keyword evidence="3 6" id="KW-0378">Hydrolase</keyword>
<dbReference type="GO" id="GO:0006518">
    <property type="term" value="P:peptide metabolic process"/>
    <property type="evidence" value="ECO:0007669"/>
    <property type="project" value="TreeGrafter"/>
</dbReference>
<accession>C2EPH8</accession>
<dbReference type="PATRIC" id="fig|525365.8.peg.1865"/>
<dbReference type="Proteomes" id="UP000005583">
    <property type="component" value="Unassembled WGS sequence"/>
</dbReference>
<dbReference type="GO" id="GO:0004222">
    <property type="term" value="F:metalloendopeptidase activity"/>
    <property type="evidence" value="ECO:0007669"/>
    <property type="project" value="UniProtKB-UniRule"/>
</dbReference>
<sequence>MKTNNGGKIMAIPTRNEVPEDLKWDLTRVFKTDEDWEKAYADAKEKVAKLEQLKGTLVKSGKDLYEGLTKILAVKREVENIYAYATMSSDVDTSDSHYLGYVSRVQTLANQFEAVTSFISPEILSIPAAKFEQFKQDEPRLKDYAHYLETITNKRPHTLPAEQEKLIADAGDALSVSENTFNVLTNSDMEYGYVQDEDGNMEQLSDGLYSLLIQSQNRDVRKGAFDTLYATYGQFQNSLASTLSGVVKKHNYNAQVHKYNSAREAALAENNVPTQVYDTLIKEVDSHLDLLHRYVALRKKILGLKDLQMWDMYVPLTGKPSLSYNFEEAKEVAKKALAPLGEDYLKHVDYIFNNRVIDVVESKNKVTGAYSGGAYDTDPYELLNWEDNVDSLYTLVHETGHSVHSWYIRNTQPYVYGDYPIFVAEIASTTNENILTEYFLDHITDPKTRAFILNYYLDSFKGTLFRQTQFAVFEQFIHEADAKGEPLTAETLDDVYGQLNQHYYGDSVEPGGDIALEWSRIPHFYYNFYVYQYATGFAAATALANKVVHGSQAERDAYLGFLKAGSSDYPTEIMKHAGVDMTKPDYLEDAFKTFEKRLDEFESLIEK</sequence>
<keyword evidence="5 6" id="KW-0482">Metalloprotease</keyword>
<dbReference type="InterPro" id="IPR042088">
    <property type="entry name" value="OligoPept_F_C"/>
</dbReference>
<feature type="domain" description="Oligopeptidase F N-terminal" evidence="8">
    <location>
        <begin position="122"/>
        <end position="191"/>
    </location>
</feature>
<dbReference type="SUPFAM" id="SSF55486">
    <property type="entry name" value="Metalloproteases ('zincins'), catalytic domain"/>
    <property type="match status" value="1"/>
</dbReference>
<evidence type="ECO:0000313" key="10">
    <source>
        <dbReference type="Proteomes" id="UP000005583"/>
    </source>
</evidence>
<dbReference type="PANTHER" id="PTHR11804:SF84">
    <property type="entry name" value="SACCHAROLYSIN"/>
    <property type="match status" value="1"/>
</dbReference>
<keyword evidence="1 6" id="KW-0645">Protease</keyword>
<gene>
    <name evidence="9" type="primary">pepF</name>
    <name evidence="9" type="ORF">HMPREF0548_1574</name>
</gene>
<dbReference type="EMBL" id="ACGU01000070">
    <property type="protein sequence ID" value="EEJ71554.1"/>
    <property type="molecule type" value="Genomic_DNA"/>
</dbReference>
<organism evidence="9 10">
    <name type="scientific">Lactobacillus ultunensis DSM 16047</name>
    <dbReference type="NCBI Taxonomy" id="525365"/>
    <lineage>
        <taxon>Bacteria</taxon>
        <taxon>Bacillati</taxon>
        <taxon>Bacillota</taxon>
        <taxon>Bacilli</taxon>
        <taxon>Lactobacillales</taxon>
        <taxon>Lactobacillaceae</taxon>
        <taxon>Lactobacillus</taxon>
    </lineage>
</organism>
<dbReference type="CDD" id="cd09608">
    <property type="entry name" value="M3B_PepF"/>
    <property type="match status" value="1"/>
</dbReference>
<evidence type="ECO:0000256" key="1">
    <source>
        <dbReference type="ARBA" id="ARBA00022670"/>
    </source>
</evidence>
<dbReference type="Gene3D" id="1.10.1370.20">
    <property type="entry name" value="Oligoendopeptidase f, C-terminal domain"/>
    <property type="match status" value="1"/>
</dbReference>
<comment type="function">
    <text evidence="6">Has oligopeptidase activity and degrades a variety of small bioactive peptides.</text>
</comment>
<keyword evidence="4 6" id="KW-0862">Zinc</keyword>
<dbReference type="InterPro" id="IPR001567">
    <property type="entry name" value="Pept_M3A_M3B_dom"/>
</dbReference>
<dbReference type="eggNOG" id="COG1164">
    <property type="taxonomic scope" value="Bacteria"/>
</dbReference>
<evidence type="ECO:0000313" key="9">
    <source>
        <dbReference type="EMBL" id="EEJ71554.1"/>
    </source>
</evidence>
<dbReference type="InterPro" id="IPR013647">
    <property type="entry name" value="OligopepF_N_dom"/>
</dbReference>
<dbReference type="EC" id="3.4.24.-" evidence="6"/>
<dbReference type="Pfam" id="PF01432">
    <property type="entry name" value="Peptidase_M3"/>
    <property type="match status" value="1"/>
</dbReference>
<dbReference type="NCBIfam" id="TIGR00181">
    <property type="entry name" value="pepF"/>
    <property type="match status" value="1"/>
</dbReference>
<evidence type="ECO:0000259" key="7">
    <source>
        <dbReference type="Pfam" id="PF01432"/>
    </source>
</evidence>
<dbReference type="AlphaFoldDB" id="C2EPH8"/>
<dbReference type="GO" id="GO:0006508">
    <property type="term" value="P:proteolysis"/>
    <property type="evidence" value="ECO:0007669"/>
    <property type="project" value="UniProtKB-KW"/>
</dbReference>
<protein>
    <recommendedName>
        <fullName evidence="6">Oligopeptidase F</fullName>
        <ecNumber evidence="6">3.4.24.-</ecNumber>
    </recommendedName>
</protein>
<dbReference type="MEROPS" id="M03.007"/>
<dbReference type="GO" id="GO:0046872">
    <property type="term" value="F:metal ion binding"/>
    <property type="evidence" value="ECO:0007669"/>
    <property type="project" value="UniProtKB-UniRule"/>
</dbReference>
<evidence type="ECO:0000256" key="5">
    <source>
        <dbReference type="ARBA" id="ARBA00023049"/>
    </source>
</evidence>
<comment type="cofactor">
    <cofactor evidence="6">
        <name>Zn(2+)</name>
        <dbReference type="ChEBI" id="CHEBI:29105"/>
    </cofactor>
    <text evidence="6">Binds 1 zinc ion.</text>
</comment>
<dbReference type="InterPro" id="IPR045090">
    <property type="entry name" value="Pept_M3A_M3B"/>
</dbReference>
<dbReference type="STRING" id="525365.HMPREF0548_1574"/>
<evidence type="ECO:0000256" key="2">
    <source>
        <dbReference type="ARBA" id="ARBA00022723"/>
    </source>
</evidence>
<keyword evidence="2 6" id="KW-0479">Metal-binding</keyword>
<dbReference type="Gene3D" id="1.10.287.830">
    <property type="entry name" value="putative peptidase helix hairpin domain like"/>
    <property type="match status" value="1"/>
</dbReference>
<keyword evidence="10" id="KW-1185">Reference proteome</keyword>
<dbReference type="PANTHER" id="PTHR11804">
    <property type="entry name" value="PROTEASE M3 THIMET OLIGOPEPTIDASE-RELATED"/>
    <property type="match status" value="1"/>
</dbReference>
<feature type="domain" description="Peptidase M3A/M3B catalytic" evidence="7">
    <location>
        <begin position="212"/>
        <end position="592"/>
    </location>
</feature>
<evidence type="ECO:0000259" key="8">
    <source>
        <dbReference type="Pfam" id="PF08439"/>
    </source>
</evidence>
<dbReference type="Gene3D" id="1.20.140.70">
    <property type="entry name" value="Oligopeptidase f, N-terminal domain"/>
    <property type="match status" value="1"/>
</dbReference>